<organism evidence="4 5">
    <name type="scientific">Klebsiella pneumoniae</name>
    <dbReference type="NCBI Taxonomy" id="573"/>
    <lineage>
        <taxon>Bacteria</taxon>
        <taxon>Pseudomonadati</taxon>
        <taxon>Pseudomonadota</taxon>
        <taxon>Gammaproteobacteria</taxon>
        <taxon>Enterobacterales</taxon>
        <taxon>Enterobacteriaceae</taxon>
        <taxon>Klebsiella/Raoultella group</taxon>
        <taxon>Klebsiella</taxon>
        <taxon>Klebsiella pneumoniae complex</taxon>
    </lineage>
</organism>
<dbReference type="Pfam" id="PF00583">
    <property type="entry name" value="Acetyltransf_1"/>
    <property type="match status" value="1"/>
</dbReference>
<dbReference type="PROSITE" id="PS51186">
    <property type="entry name" value="GNAT"/>
    <property type="match status" value="1"/>
</dbReference>
<keyword evidence="1 4" id="KW-0808">Transferase</keyword>
<dbReference type="InterPro" id="IPR016181">
    <property type="entry name" value="Acyl_CoA_acyltransferase"/>
</dbReference>
<dbReference type="InterPro" id="IPR000182">
    <property type="entry name" value="GNAT_dom"/>
</dbReference>
<evidence type="ECO:0000313" key="5">
    <source>
        <dbReference type="Proteomes" id="UP000254387"/>
    </source>
</evidence>
<dbReference type="SUPFAM" id="SSF55729">
    <property type="entry name" value="Acyl-CoA N-acyltransferases (Nat)"/>
    <property type="match status" value="1"/>
</dbReference>
<accession>A0A378C491</accession>
<evidence type="ECO:0000259" key="3">
    <source>
        <dbReference type="PROSITE" id="PS51186"/>
    </source>
</evidence>
<proteinExistence type="predicted"/>
<feature type="domain" description="N-acetyltransferase" evidence="3">
    <location>
        <begin position="13"/>
        <end position="134"/>
    </location>
</feature>
<dbReference type="GO" id="GO:0016747">
    <property type="term" value="F:acyltransferase activity, transferring groups other than amino-acyl groups"/>
    <property type="evidence" value="ECO:0007669"/>
    <property type="project" value="InterPro"/>
</dbReference>
<evidence type="ECO:0000256" key="1">
    <source>
        <dbReference type="ARBA" id="ARBA00022679"/>
    </source>
</evidence>
<sequence length="134" mass="14872">MARSSIIADPRNLHVRPGEPADSPALRQIFLRARSLSWTWLPAAAWRLEDFDAATADEQLWVAECDGQPVGFAAVWTADNFLHHLFVDPDWQGKHIGSALLAQVERSFTASGTLKCLMENKNAPALLPASWLDH</sequence>
<dbReference type="EMBL" id="UGMN01000004">
    <property type="protein sequence ID" value="STV60133.1"/>
    <property type="molecule type" value="Genomic_DNA"/>
</dbReference>
<dbReference type="PANTHER" id="PTHR43877">
    <property type="entry name" value="AMINOALKYLPHOSPHONATE N-ACETYLTRANSFERASE-RELATED-RELATED"/>
    <property type="match status" value="1"/>
</dbReference>
<dbReference type="Proteomes" id="UP000254387">
    <property type="component" value="Unassembled WGS sequence"/>
</dbReference>
<dbReference type="Gene3D" id="3.40.630.30">
    <property type="match status" value="1"/>
</dbReference>
<evidence type="ECO:0000313" key="4">
    <source>
        <dbReference type="EMBL" id="STV60133.1"/>
    </source>
</evidence>
<gene>
    <name evidence="4" type="ORF">NCTC5053_06352</name>
</gene>
<reference evidence="4 5" key="1">
    <citation type="submission" date="2018-06" db="EMBL/GenBank/DDBJ databases">
        <authorList>
            <consortium name="Pathogen Informatics"/>
            <person name="Doyle S."/>
        </authorList>
    </citation>
    <scope>NUCLEOTIDE SEQUENCE [LARGE SCALE GENOMIC DNA]</scope>
    <source>
        <strain evidence="4 5">NCTC5053</strain>
    </source>
</reference>
<name>A0A378C491_KLEPN</name>
<dbReference type="AlphaFoldDB" id="A0A378C491"/>
<evidence type="ECO:0000256" key="2">
    <source>
        <dbReference type="ARBA" id="ARBA00023315"/>
    </source>
</evidence>
<keyword evidence="2" id="KW-0012">Acyltransferase</keyword>
<protein>
    <submittedName>
        <fullName evidence="4">Acetyltransferase</fullName>
    </submittedName>
</protein>
<dbReference type="InterPro" id="IPR050832">
    <property type="entry name" value="Bact_Acetyltransf"/>
</dbReference>
<dbReference type="CDD" id="cd04301">
    <property type="entry name" value="NAT_SF"/>
    <property type="match status" value="1"/>
</dbReference>